<accession>A0A917JTV1</accession>
<name>A0A917JTV1_9GAMM</name>
<evidence type="ECO:0000313" key="2">
    <source>
        <dbReference type="Proteomes" id="UP000613743"/>
    </source>
</evidence>
<evidence type="ECO:0008006" key="3">
    <source>
        <dbReference type="Google" id="ProtNLM"/>
    </source>
</evidence>
<dbReference type="AlphaFoldDB" id="A0A917JTV1"/>
<protein>
    <recommendedName>
        <fullName evidence="3">Translesion DNA synthesis-associated protein ImuA</fullName>
    </recommendedName>
</protein>
<gene>
    <name evidence="1" type="ORF">GCM10009332_22770</name>
</gene>
<dbReference type="RefSeq" id="WP_188921010.1">
    <property type="nucleotide sequence ID" value="NZ_BMPZ01000006.1"/>
</dbReference>
<dbReference type="SUPFAM" id="SSF52540">
    <property type="entry name" value="P-loop containing nucleoside triphosphate hydrolases"/>
    <property type="match status" value="1"/>
</dbReference>
<dbReference type="Gene3D" id="3.40.50.300">
    <property type="entry name" value="P-loop containing nucleotide triphosphate hydrolases"/>
    <property type="match status" value="1"/>
</dbReference>
<keyword evidence="2" id="KW-1185">Reference proteome</keyword>
<dbReference type="Proteomes" id="UP000613743">
    <property type="component" value="Unassembled WGS sequence"/>
</dbReference>
<dbReference type="InterPro" id="IPR047610">
    <property type="entry name" value="ImuA_translesion"/>
</dbReference>
<comment type="caution">
    <text evidence="1">The sequence shown here is derived from an EMBL/GenBank/DDBJ whole genome shotgun (WGS) entry which is preliminary data.</text>
</comment>
<organism evidence="1 2">
    <name type="scientific">Shewanella gelidii</name>
    <dbReference type="NCBI Taxonomy" id="1642821"/>
    <lineage>
        <taxon>Bacteria</taxon>
        <taxon>Pseudomonadati</taxon>
        <taxon>Pseudomonadota</taxon>
        <taxon>Gammaproteobacteria</taxon>
        <taxon>Alteromonadales</taxon>
        <taxon>Shewanellaceae</taxon>
        <taxon>Shewanella</taxon>
    </lineage>
</organism>
<reference evidence="1" key="1">
    <citation type="journal article" date="2014" name="Int. J. Syst. Evol. Microbiol.">
        <title>Complete genome sequence of Corynebacterium casei LMG S-19264T (=DSM 44701T), isolated from a smear-ripened cheese.</title>
        <authorList>
            <consortium name="US DOE Joint Genome Institute (JGI-PGF)"/>
            <person name="Walter F."/>
            <person name="Albersmeier A."/>
            <person name="Kalinowski J."/>
            <person name="Ruckert C."/>
        </authorList>
    </citation>
    <scope>NUCLEOTIDE SEQUENCE</scope>
    <source>
        <strain evidence="1">JCM 30804</strain>
    </source>
</reference>
<proteinExistence type="predicted"/>
<dbReference type="NCBIfam" id="NF033429">
    <property type="entry name" value="ImuA_translesion"/>
    <property type="match status" value="1"/>
</dbReference>
<dbReference type="InterPro" id="IPR027417">
    <property type="entry name" value="P-loop_NTPase"/>
</dbReference>
<dbReference type="EMBL" id="BMPZ01000006">
    <property type="protein sequence ID" value="GGI84876.1"/>
    <property type="molecule type" value="Genomic_DNA"/>
</dbReference>
<sequence length="310" mass="34344">MSVIKDRHLKLGQRSTAEQEEVHGLESILQRQDIWRGGQEQALLSASAGYPTGYAELDQHLAEQGWPKVGVCELFHHHFGQGEMSIFLPLLRSLIPLQTDKGLGLSSSLAGGCDLVTFIAPPMVPYAVELTNEGIDTSRLLLVNTQDRKEQLWALEQCLTSGSCPLVVVWLNRLSTIEARRLQLACEKGKSLAMILLPRRLAEQSHPVALKIAIDPMPARTEADLTQHAQNLLNFGQSVQILKRRGGWPTKAFSLPLASKRLLLNLKWAASTQKCHSATHFPQANSSASEVTKILHIKAQQPFKNTRFEG</sequence>
<reference evidence="1" key="2">
    <citation type="submission" date="2020-09" db="EMBL/GenBank/DDBJ databases">
        <authorList>
            <person name="Sun Q."/>
            <person name="Ohkuma M."/>
        </authorList>
    </citation>
    <scope>NUCLEOTIDE SEQUENCE</scope>
    <source>
        <strain evidence="1">JCM 30804</strain>
    </source>
</reference>
<evidence type="ECO:0000313" key="1">
    <source>
        <dbReference type="EMBL" id="GGI84876.1"/>
    </source>
</evidence>